<keyword evidence="2" id="KW-0732">Signal</keyword>
<feature type="domain" description="SH3b" evidence="3">
    <location>
        <begin position="255"/>
        <end position="296"/>
    </location>
</feature>
<dbReference type="Gene3D" id="3.90.226.10">
    <property type="entry name" value="2-enoyl-CoA Hydratase, Chain A, domain 1"/>
    <property type="match status" value="1"/>
</dbReference>
<dbReference type="SUPFAM" id="SSF52096">
    <property type="entry name" value="ClpP/crotonase"/>
    <property type="match status" value="1"/>
</dbReference>
<organism evidence="4 5">
    <name type="scientific">Stappia albiluteola</name>
    <dbReference type="NCBI Taxonomy" id="2758565"/>
    <lineage>
        <taxon>Bacteria</taxon>
        <taxon>Pseudomonadati</taxon>
        <taxon>Pseudomonadota</taxon>
        <taxon>Alphaproteobacteria</taxon>
        <taxon>Hyphomicrobiales</taxon>
        <taxon>Stappiaceae</taxon>
        <taxon>Stappia</taxon>
    </lineage>
</organism>
<accession>A0A839AAB9</accession>
<reference evidence="4 5" key="1">
    <citation type="submission" date="2020-07" db="EMBL/GenBank/DDBJ databases">
        <title>Stappia sp., F7233, whole genome shotgun sequencing project.</title>
        <authorList>
            <person name="Jiang S."/>
            <person name="Liu Z.W."/>
            <person name="Du Z.J."/>
        </authorList>
    </citation>
    <scope>NUCLEOTIDE SEQUENCE [LARGE SCALE GENOMIC DNA]</scope>
    <source>
        <strain evidence="4 5">F7233</strain>
    </source>
</reference>
<evidence type="ECO:0000256" key="1">
    <source>
        <dbReference type="SAM" id="MobiDB-lite"/>
    </source>
</evidence>
<evidence type="ECO:0000256" key="2">
    <source>
        <dbReference type="SAM" id="SignalP"/>
    </source>
</evidence>
<evidence type="ECO:0000313" key="5">
    <source>
        <dbReference type="Proteomes" id="UP000541109"/>
    </source>
</evidence>
<dbReference type="InterPro" id="IPR003646">
    <property type="entry name" value="SH3-like_bac-type"/>
</dbReference>
<dbReference type="Gene3D" id="2.30.30.40">
    <property type="entry name" value="SH3 Domains"/>
    <property type="match status" value="1"/>
</dbReference>
<dbReference type="InterPro" id="IPR029045">
    <property type="entry name" value="ClpP/crotonase-like_dom_sf"/>
</dbReference>
<feature type="signal peptide" evidence="2">
    <location>
        <begin position="1"/>
        <end position="20"/>
    </location>
</feature>
<name>A0A839AAB9_9HYPH</name>
<keyword evidence="5" id="KW-1185">Reference proteome</keyword>
<feature type="chain" id="PRO_5032646267" description="SH3b domain-containing protein" evidence="2">
    <location>
        <begin position="21"/>
        <end position="389"/>
    </location>
</feature>
<evidence type="ECO:0000259" key="3">
    <source>
        <dbReference type="Pfam" id="PF08239"/>
    </source>
</evidence>
<feature type="region of interest" description="Disordered" evidence="1">
    <location>
        <begin position="200"/>
        <end position="234"/>
    </location>
</feature>
<comment type="caution">
    <text evidence="4">The sequence shown here is derived from an EMBL/GenBank/DDBJ whole genome shotgun (WGS) entry which is preliminary data.</text>
</comment>
<dbReference type="Proteomes" id="UP000541109">
    <property type="component" value="Unassembled WGS sequence"/>
</dbReference>
<gene>
    <name evidence="4" type="ORF">H2509_01890</name>
</gene>
<protein>
    <recommendedName>
        <fullName evidence="3">SH3b domain-containing protein</fullName>
    </recommendedName>
</protein>
<evidence type="ECO:0000313" key="4">
    <source>
        <dbReference type="EMBL" id="MBA5775872.1"/>
    </source>
</evidence>
<proteinExistence type="predicted"/>
<sequence>MLLLLSCGLLIASTPRIAHADLSFNLQQTGKGWSFIEVSGQFETSDDISQLRYLAISSAARVVVFDSPGGNVLKAMELGRLVRSLGLVTVQIRNFDCASACALAFMGGVQRVAEPGSIGMHKASFSGELSFTAHEAVAAVQQMTALIIAYMIEMGVDPGLLQVALQYESSDMRYLSASEMEQFRLTTDADNVASAPATIAPTPYAPDRSSQKTAALPSYNPALRPSPSTGPYGLARAESGRVRHKDGYAPMKLRPEAKSTDMTSLRNGQPVQILGSIERWYQVRSGTMTGYMHHTWIFVDQYVTGPFEARYIQIKSFDNLADLEAFVRSFPIKLSAYRASNGWYAVTLAGTYDRNSAIEITRRLKAERSIPQDSYVTYGNTYMQRVCCN</sequence>
<dbReference type="EMBL" id="JACFXV010000031">
    <property type="protein sequence ID" value="MBA5775872.1"/>
    <property type="molecule type" value="Genomic_DNA"/>
</dbReference>
<dbReference type="RefSeq" id="WP_182161726.1">
    <property type="nucleotide sequence ID" value="NZ_JACFXV010000031.1"/>
</dbReference>
<dbReference type="Pfam" id="PF08239">
    <property type="entry name" value="SH3_3"/>
    <property type="match status" value="1"/>
</dbReference>
<dbReference type="AlphaFoldDB" id="A0A839AAB9"/>